<name>A0ABW4QDB1_9BACL</name>
<accession>A0ABW4QDB1</accession>
<dbReference type="Pfam" id="PF00563">
    <property type="entry name" value="EAL"/>
    <property type="match status" value="1"/>
</dbReference>
<dbReference type="InterPro" id="IPR035919">
    <property type="entry name" value="EAL_sf"/>
</dbReference>
<dbReference type="CDD" id="cd01949">
    <property type="entry name" value="GGDEF"/>
    <property type="match status" value="1"/>
</dbReference>
<gene>
    <name evidence="4" type="ORF">ACFSDB_01240</name>
</gene>
<dbReference type="Proteomes" id="UP001597273">
    <property type="component" value="Unassembled WGS sequence"/>
</dbReference>
<evidence type="ECO:0000259" key="3">
    <source>
        <dbReference type="PROSITE" id="PS50887"/>
    </source>
</evidence>
<feature type="transmembrane region" description="Helical" evidence="1">
    <location>
        <begin position="227"/>
        <end position="246"/>
    </location>
</feature>
<evidence type="ECO:0000313" key="5">
    <source>
        <dbReference type="Proteomes" id="UP001597273"/>
    </source>
</evidence>
<proteinExistence type="predicted"/>
<dbReference type="NCBIfam" id="TIGR00254">
    <property type="entry name" value="GGDEF"/>
    <property type="match status" value="1"/>
</dbReference>
<feature type="transmembrane region" description="Helical" evidence="1">
    <location>
        <begin position="266"/>
        <end position="283"/>
    </location>
</feature>
<dbReference type="SUPFAM" id="SSF55073">
    <property type="entry name" value="Nucleotide cyclase"/>
    <property type="match status" value="1"/>
</dbReference>
<keyword evidence="1" id="KW-1133">Transmembrane helix</keyword>
<feature type="domain" description="EAL" evidence="2">
    <location>
        <begin position="529"/>
        <end position="783"/>
    </location>
</feature>
<feature type="transmembrane region" description="Helical" evidence="1">
    <location>
        <begin position="64"/>
        <end position="85"/>
    </location>
</feature>
<feature type="transmembrane region" description="Helical" evidence="1">
    <location>
        <begin position="97"/>
        <end position="118"/>
    </location>
</feature>
<dbReference type="SMART" id="SM00267">
    <property type="entry name" value="GGDEF"/>
    <property type="match status" value="1"/>
</dbReference>
<feature type="transmembrane region" description="Helical" evidence="1">
    <location>
        <begin position="289"/>
        <end position="309"/>
    </location>
</feature>
<keyword evidence="1" id="KW-0472">Membrane</keyword>
<dbReference type="InterPro" id="IPR000160">
    <property type="entry name" value="GGDEF_dom"/>
</dbReference>
<feature type="domain" description="GGDEF" evidence="3">
    <location>
        <begin position="387"/>
        <end position="520"/>
    </location>
</feature>
<feature type="transmembrane region" description="Helical" evidence="1">
    <location>
        <begin position="9"/>
        <end position="26"/>
    </location>
</feature>
<keyword evidence="1" id="KW-0812">Transmembrane</keyword>
<comment type="caution">
    <text evidence="4">The sequence shown here is derived from an EMBL/GenBank/DDBJ whole genome shotgun (WGS) entry which is preliminary data.</text>
</comment>
<dbReference type="CDD" id="cd01948">
    <property type="entry name" value="EAL"/>
    <property type="match status" value="1"/>
</dbReference>
<protein>
    <submittedName>
        <fullName evidence="4">Bifunctional diguanylate cyclase/phosphodiesterase</fullName>
    </submittedName>
</protein>
<dbReference type="Gene3D" id="3.20.20.450">
    <property type="entry name" value="EAL domain"/>
    <property type="match status" value="1"/>
</dbReference>
<dbReference type="RefSeq" id="WP_377338996.1">
    <property type="nucleotide sequence ID" value="NZ_JBHUFW010000002.1"/>
</dbReference>
<feature type="transmembrane region" description="Helical" evidence="1">
    <location>
        <begin position="130"/>
        <end position="149"/>
    </location>
</feature>
<dbReference type="SMART" id="SM00052">
    <property type="entry name" value="EAL"/>
    <property type="match status" value="1"/>
</dbReference>
<dbReference type="InterPro" id="IPR043128">
    <property type="entry name" value="Rev_trsase/Diguanyl_cyclase"/>
</dbReference>
<feature type="transmembrane region" description="Helical" evidence="1">
    <location>
        <begin position="32"/>
        <end position="52"/>
    </location>
</feature>
<dbReference type="Gene3D" id="3.30.70.270">
    <property type="match status" value="1"/>
</dbReference>
<dbReference type="Pfam" id="PF00990">
    <property type="entry name" value="GGDEF"/>
    <property type="match status" value="1"/>
</dbReference>
<dbReference type="Pfam" id="PF13321">
    <property type="entry name" value="DUF4084"/>
    <property type="match status" value="1"/>
</dbReference>
<dbReference type="InterPro" id="IPR052155">
    <property type="entry name" value="Biofilm_reg_signaling"/>
</dbReference>
<evidence type="ECO:0000313" key="4">
    <source>
        <dbReference type="EMBL" id="MFD1861526.1"/>
    </source>
</evidence>
<dbReference type="PANTHER" id="PTHR44757:SF2">
    <property type="entry name" value="BIOFILM ARCHITECTURE MAINTENANCE PROTEIN MBAA"/>
    <property type="match status" value="1"/>
</dbReference>
<dbReference type="PANTHER" id="PTHR44757">
    <property type="entry name" value="DIGUANYLATE CYCLASE DGCP"/>
    <property type="match status" value="1"/>
</dbReference>
<dbReference type="PROSITE" id="PS50883">
    <property type="entry name" value="EAL"/>
    <property type="match status" value="1"/>
</dbReference>
<dbReference type="InterPro" id="IPR029787">
    <property type="entry name" value="Nucleotide_cyclase"/>
</dbReference>
<feature type="transmembrane region" description="Helical" evidence="1">
    <location>
        <begin position="161"/>
        <end position="183"/>
    </location>
</feature>
<sequence>MAILSAKKVFAIYIVLYISAYYALIFKGGNPTLSANLVSALAPLIAAAVLFAVYRKIFGKEKMFWLLIALGCLSYLIAEGLWIYAENVLGKEVPYPSWADLFYFLQVAFYLAALLYHGWQVRRDLQPLRLAFDVTIIMAVFSALSWHFIIKDLIGGTASPLTLAVSAGYPVGSLLLLFGLASFYISKVPLFSRSVLHLIAASLLLQIVADSIYLYETATGIYSSGSFYDPLWSLSLLLMALAGLFALDEQIAPIPHLAPAKPDTSVGLLPYLSMALLFVVMIFEQKNDMNGLIAGAGVSVLLIFVRQIMALTENRKLLEQYHGLNEVLEQKIGQRTRELSAKNEQLTEAMHQMQHMAYHDVLSGLPNRRLFLDKLTAAMAEARLHSHKVAVVFVDLDRFKNINDTYGHEFGDLLLKGFSRKMAENLRKDDTVSRQGGDEFALILNKISEEEDIVPLIQRIQAVLEQPVTVNGQELDISMSIGVAIYPGDGATTEELMKHADIAMYHAKEHGRNNYQFFSEDMNATLTRKVQLESGLRSALANEEFLLHYQPQVDSASGEVTGMETLIRWRTADGTLVSPAEFIPLAEETRLILPIGEWVLTTACRQAKRWHDEGHRHLKLAVNLSPLQFLDASLMEIVRGALEKTAFPASSLELEITEGVAVYDAELAIARMEALRDLGIGIAIDDFGTGYSSMMYLKRFPVTNLKIAQPFVQDMETSPADKALVATMVSMAHSMGMSVIAEGVETLGQLESLQALGCDEIQGYLFSRPLPAEQFTSMLKNGLPHPSRA</sequence>
<reference evidence="5" key="1">
    <citation type="journal article" date="2019" name="Int. J. Syst. Evol. Microbiol.">
        <title>The Global Catalogue of Microorganisms (GCM) 10K type strain sequencing project: providing services to taxonomists for standard genome sequencing and annotation.</title>
        <authorList>
            <consortium name="The Broad Institute Genomics Platform"/>
            <consortium name="The Broad Institute Genome Sequencing Center for Infectious Disease"/>
            <person name="Wu L."/>
            <person name="Ma J."/>
        </authorList>
    </citation>
    <scope>NUCLEOTIDE SEQUENCE [LARGE SCALE GENOMIC DNA]</scope>
    <source>
        <strain evidence="5">CGMCC 1.15475</strain>
    </source>
</reference>
<dbReference type="EMBL" id="JBHUFW010000002">
    <property type="protein sequence ID" value="MFD1861526.1"/>
    <property type="molecule type" value="Genomic_DNA"/>
</dbReference>
<dbReference type="PROSITE" id="PS50887">
    <property type="entry name" value="GGDEF"/>
    <property type="match status" value="1"/>
</dbReference>
<dbReference type="InterPro" id="IPR001633">
    <property type="entry name" value="EAL_dom"/>
</dbReference>
<organism evidence="4 5">
    <name type="scientific">Planococcus chinensis</name>
    <dbReference type="NCBI Taxonomy" id="272917"/>
    <lineage>
        <taxon>Bacteria</taxon>
        <taxon>Bacillati</taxon>
        <taxon>Bacillota</taxon>
        <taxon>Bacilli</taxon>
        <taxon>Bacillales</taxon>
        <taxon>Caryophanaceae</taxon>
        <taxon>Planococcus</taxon>
    </lineage>
</organism>
<evidence type="ECO:0000259" key="2">
    <source>
        <dbReference type="PROSITE" id="PS50883"/>
    </source>
</evidence>
<keyword evidence="5" id="KW-1185">Reference proteome</keyword>
<dbReference type="SUPFAM" id="SSF141868">
    <property type="entry name" value="EAL domain-like"/>
    <property type="match status" value="1"/>
</dbReference>
<dbReference type="InterPro" id="IPR025152">
    <property type="entry name" value="DUF4084"/>
</dbReference>
<evidence type="ECO:0000256" key="1">
    <source>
        <dbReference type="SAM" id="Phobius"/>
    </source>
</evidence>